<gene>
    <name evidence="1" type="ORF">RFM51_29920</name>
</gene>
<sequence>MIASARLRRSRADWSGFEKLNTKLSTRLRAFAGNDLPQQASIVSAHSISPDEPDVALAFHIDTGYFGDARLDDLNVAMVARARSDGGRQLDGRCLCRRTGR</sequence>
<comment type="caution">
    <text evidence="1">The sequence shown here is derived from an EMBL/GenBank/DDBJ whole genome shotgun (WGS) entry which is preliminary data.</text>
</comment>
<organism evidence="1 2">
    <name type="scientific">Mesorhizobium australafricanum</name>
    <dbReference type="NCBI Taxonomy" id="3072311"/>
    <lineage>
        <taxon>Bacteria</taxon>
        <taxon>Pseudomonadati</taxon>
        <taxon>Pseudomonadota</taxon>
        <taxon>Alphaproteobacteria</taxon>
        <taxon>Hyphomicrobiales</taxon>
        <taxon>Phyllobacteriaceae</taxon>
        <taxon>Mesorhizobium</taxon>
    </lineage>
</organism>
<evidence type="ECO:0000313" key="1">
    <source>
        <dbReference type="EMBL" id="MDX8443790.1"/>
    </source>
</evidence>
<keyword evidence="2" id="KW-1185">Reference proteome</keyword>
<dbReference type="Proteomes" id="UP001272097">
    <property type="component" value="Unassembled WGS sequence"/>
</dbReference>
<name>A0ABU4X631_9HYPH</name>
<protein>
    <submittedName>
        <fullName evidence="1">DUF1326 domain-containing protein</fullName>
    </submittedName>
</protein>
<evidence type="ECO:0000313" key="2">
    <source>
        <dbReference type="Proteomes" id="UP001272097"/>
    </source>
</evidence>
<proteinExistence type="predicted"/>
<accession>A0ABU4X631</accession>
<dbReference type="EMBL" id="JAVIIS010000085">
    <property type="protein sequence ID" value="MDX8443790.1"/>
    <property type="molecule type" value="Genomic_DNA"/>
</dbReference>
<reference evidence="1 2" key="1">
    <citation type="submission" date="2023-08" db="EMBL/GenBank/DDBJ databases">
        <title>Implementing the SeqCode for naming new Mesorhizobium species isolated from Vachellia karroo root nodules.</title>
        <authorList>
            <person name="Van Lill M."/>
        </authorList>
    </citation>
    <scope>NUCLEOTIDE SEQUENCE [LARGE SCALE GENOMIC DNA]</scope>
    <source>
        <strain evidence="1 2">VK3E</strain>
    </source>
</reference>